<dbReference type="OrthoDB" id="416253at2759"/>
<dbReference type="CDD" id="cd19071">
    <property type="entry name" value="AKR_AKR1-5-like"/>
    <property type="match status" value="1"/>
</dbReference>
<keyword evidence="8" id="KW-1185">Reference proteome</keyword>
<dbReference type="GO" id="GO:0016491">
    <property type="term" value="F:oxidoreductase activity"/>
    <property type="evidence" value="ECO:0007669"/>
    <property type="project" value="UniProtKB-KW"/>
</dbReference>
<feature type="binding site" evidence="4">
    <location>
        <position position="112"/>
    </location>
    <ligand>
        <name>substrate</name>
    </ligand>
</feature>
<dbReference type="InterPro" id="IPR018170">
    <property type="entry name" value="Aldo/ket_reductase_CS"/>
</dbReference>
<evidence type="ECO:0000313" key="8">
    <source>
        <dbReference type="Proteomes" id="UP000651452"/>
    </source>
</evidence>
<dbReference type="PROSITE" id="PS00062">
    <property type="entry name" value="ALDOKETO_REDUCTASE_2"/>
    <property type="match status" value="1"/>
</dbReference>
<keyword evidence="2" id="KW-0560">Oxidoreductase</keyword>
<evidence type="ECO:0000256" key="2">
    <source>
        <dbReference type="ARBA" id="ARBA00023002"/>
    </source>
</evidence>
<feature type="domain" description="NADP-dependent oxidoreductase" evidence="6">
    <location>
        <begin position="27"/>
        <end position="272"/>
    </location>
</feature>
<sequence>MSSITINTKYHMPSGYDIPALGYGVYQTPAAECAEVVEHALKNGYRHVDSAVAYRNEQPSAEGMKASGIPRSELFFTTKIPPKEMNYENSKQHIDNTLKITGFDYVDLYLLHSPYGGKENRIGAWKALVEGVQDGKIRSIGVSNYGVPHLDELEAYIKETESSQGKGKGGVISINQVELHPWLARKDIVDWCKERDVLCEAYCPIVRATRNDDPLLAPLAKKYGKTPSQVLIRWSLQMGFIPLPKSVTKSRIEENAQIYDFELSEEDMKTLDTGAYEPCAWDPTVSRD</sequence>
<dbReference type="PANTHER" id="PTHR43827:SF13">
    <property type="entry name" value="ALDO_KETO REDUCTASE FAMILY PROTEIN"/>
    <property type="match status" value="1"/>
</dbReference>
<dbReference type="InterPro" id="IPR020471">
    <property type="entry name" value="AKR"/>
</dbReference>
<proteinExistence type="inferred from homology"/>
<gene>
    <name evidence="7" type="ORF">EKO04_011377</name>
</gene>
<dbReference type="Gene3D" id="3.20.20.100">
    <property type="entry name" value="NADP-dependent oxidoreductase domain"/>
    <property type="match status" value="1"/>
</dbReference>
<evidence type="ECO:0000256" key="5">
    <source>
        <dbReference type="PIRSR" id="PIRSR000097-3"/>
    </source>
</evidence>
<dbReference type="Proteomes" id="UP000651452">
    <property type="component" value="Unassembled WGS sequence"/>
</dbReference>
<dbReference type="PROSITE" id="PS00063">
    <property type="entry name" value="ALDOKETO_REDUCTASE_3"/>
    <property type="match status" value="1"/>
</dbReference>
<dbReference type="SUPFAM" id="SSF51430">
    <property type="entry name" value="NAD(P)-linked oxidoreductase"/>
    <property type="match status" value="1"/>
</dbReference>
<reference evidence="7" key="1">
    <citation type="submission" date="2018-12" db="EMBL/GenBank/DDBJ databases">
        <authorList>
            <person name="Syme R.A."/>
            <person name="Farfan-Caceres L."/>
            <person name="Lichtenzveig J."/>
        </authorList>
    </citation>
    <scope>NUCLEOTIDE SEQUENCE</scope>
    <source>
        <strain evidence="7">Al4</strain>
    </source>
</reference>
<dbReference type="FunFam" id="3.20.20.100:FF:000015">
    <property type="entry name" value="Oxidoreductase, aldo/keto reductase family"/>
    <property type="match status" value="1"/>
</dbReference>
<dbReference type="PRINTS" id="PR00069">
    <property type="entry name" value="ALDKETRDTASE"/>
</dbReference>
<dbReference type="InterPro" id="IPR036812">
    <property type="entry name" value="NAD(P)_OxRdtase_dom_sf"/>
</dbReference>
<accession>A0A8H7IWF7</accession>
<dbReference type="EMBL" id="RZGK01000023">
    <property type="protein sequence ID" value="KAF9690618.1"/>
    <property type="molecule type" value="Genomic_DNA"/>
</dbReference>
<evidence type="ECO:0000256" key="1">
    <source>
        <dbReference type="ARBA" id="ARBA00007905"/>
    </source>
</evidence>
<evidence type="ECO:0000256" key="4">
    <source>
        <dbReference type="PIRSR" id="PIRSR000097-2"/>
    </source>
</evidence>
<feature type="active site" description="Proton donor" evidence="3">
    <location>
        <position position="54"/>
    </location>
</feature>
<dbReference type="AlphaFoldDB" id="A0A8H7IWF7"/>
<comment type="similarity">
    <text evidence="1">Belongs to the aldo/keto reductase family.</text>
</comment>
<dbReference type="PANTHER" id="PTHR43827">
    <property type="entry name" value="2,5-DIKETO-D-GLUCONIC ACID REDUCTASE"/>
    <property type="match status" value="1"/>
</dbReference>
<evidence type="ECO:0000313" key="7">
    <source>
        <dbReference type="EMBL" id="KAF9690618.1"/>
    </source>
</evidence>
<dbReference type="PIRSF" id="PIRSF000097">
    <property type="entry name" value="AKR"/>
    <property type="match status" value="1"/>
</dbReference>
<name>A0A8H7IWF7_9PLEO</name>
<dbReference type="Pfam" id="PF00248">
    <property type="entry name" value="Aldo_ket_red"/>
    <property type="match status" value="1"/>
</dbReference>
<comment type="caution">
    <text evidence="7">The sequence shown here is derived from an EMBL/GenBank/DDBJ whole genome shotgun (WGS) entry which is preliminary data.</text>
</comment>
<feature type="site" description="Lowers pKa of active site Tyr" evidence="5">
    <location>
        <position position="79"/>
    </location>
</feature>
<reference evidence="7" key="2">
    <citation type="submission" date="2020-09" db="EMBL/GenBank/DDBJ databases">
        <title>Reference genome assembly for Australian Ascochyta lentis isolate Al4.</title>
        <authorList>
            <person name="Lee R.C."/>
            <person name="Farfan-Caceres L.M."/>
            <person name="Debler J.W."/>
            <person name="Williams A.H."/>
            <person name="Henares B.M."/>
        </authorList>
    </citation>
    <scope>NUCLEOTIDE SEQUENCE</scope>
    <source>
        <strain evidence="7">Al4</strain>
    </source>
</reference>
<dbReference type="InterPro" id="IPR023210">
    <property type="entry name" value="NADP_OxRdtase_dom"/>
</dbReference>
<evidence type="ECO:0000259" key="6">
    <source>
        <dbReference type="Pfam" id="PF00248"/>
    </source>
</evidence>
<evidence type="ECO:0000256" key="3">
    <source>
        <dbReference type="PIRSR" id="PIRSR000097-1"/>
    </source>
</evidence>
<organism evidence="7 8">
    <name type="scientific">Ascochyta lentis</name>
    <dbReference type="NCBI Taxonomy" id="205686"/>
    <lineage>
        <taxon>Eukaryota</taxon>
        <taxon>Fungi</taxon>
        <taxon>Dikarya</taxon>
        <taxon>Ascomycota</taxon>
        <taxon>Pezizomycotina</taxon>
        <taxon>Dothideomycetes</taxon>
        <taxon>Pleosporomycetidae</taxon>
        <taxon>Pleosporales</taxon>
        <taxon>Pleosporineae</taxon>
        <taxon>Didymellaceae</taxon>
        <taxon>Ascochyta</taxon>
    </lineage>
</organism>
<protein>
    <recommendedName>
        <fullName evidence="6">NADP-dependent oxidoreductase domain-containing protein</fullName>
    </recommendedName>
</protein>